<dbReference type="EMBL" id="CP012333">
    <property type="protein sequence ID" value="AKU98165.1"/>
    <property type="molecule type" value="Genomic_DNA"/>
</dbReference>
<reference evidence="1 2" key="1">
    <citation type="submission" date="2015-08" db="EMBL/GenBank/DDBJ databases">
        <authorList>
            <person name="Babu N.S."/>
            <person name="Beckwith C.J."/>
            <person name="Beseler K.G."/>
            <person name="Brison A."/>
            <person name="Carone J.V."/>
            <person name="Caskin T.P."/>
            <person name="Diamond M."/>
            <person name="Durham M.E."/>
            <person name="Foxe J.M."/>
            <person name="Go M."/>
            <person name="Henderson B.A."/>
            <person name="Jones I.B."/>
            <person name="McGettigan J.A."/>
            <person name="Micheletti S.J."/>
            <person name="Nasrallah M.E."/>
            <person name="Ortiz D."/>
            <person name="Piller C.R."/>
            <person name="Privatt S.R."/>
            <person name="Schneider S.L."/>
            <person name="Sharp S."/>
            <person name="Smith T.C."/>
            <person name="Stanton J.D."/>
            <person name="Ullery H.E."/>
            <person name="Wilson R.J."/>
            <person name="Serrano M.G."/>
            <person name="Buck G."/>
            <person name="Lee V."/>
            <person name="Wang Y."/>
            <person name="Carvalho R."/>
            <person name="Voegtly L."/>
            <person name="Shi R."/>
            <person name="Duckworth R."/>
            <person name="Johnson A."/>
            <person name="Loviza R."/>
            <person name="Walstead R."/>
            <person name="Shah Z."/>
            <person name="Kiflezghi M."/>
            <person name="Wade K."/>
            <person name="Ball S.L."/>
            <person name="Bradley K.W."/>
            <person name="Asai D.J."/>
            <person name="Bowman C.A."/>
            <person name="Russell D.A."/>
            <person name="Pope W.H."/>
            <person name="Jacobs-Sera D."/>
            <person name="Hendrix R.W."/>
            <person name="Hatfull G.F."/>
        </authorList>
    </citation>
    <scope>NUCLEOTIDE SEQUENCE [LARGE SCALE GENOMIC DNA]</scope>
    <source>
        <strain evidence="1 2">DSM 27648</strain>
    </source>
</reference>
<proteinExistence type="predicted"/>
<evidence type="ECO:0000313" key="2">
    <source>
        <dbReference type="Proteomes" id="UP000064967"/>
    </source>
</evidence>
<protein>
    <submittedName>
        <fullName evidence="1">Uncharacterized protein</fullName>
    </submittedName>
</protein>
<dbReference type="AlphaFoldDB" id="A0A0K1PXA4"/>
<evidence type="ECO:0000313" key="1">
    <source>
        <dbReference type="EMBL" id="AKU98165.1"/>
    </source>
</evidence>
<gene>
    <name evidence="1" type="ORF">AKJ09_04829</name>
</gene>
<organism evidence="1 2">
    <name type="scientific">Labilithrix luteola</name>
    <dbReference type="NCBI Taxonomy" id="1391654"/>
    <lineage>
        <taxon>Bacteria</taxon>
        <taxon>Pseudomonadati</taxon>
        <taxon>Myxococcota</taxon>
        <taxon>Polyangia</taxon>
        <taxon>Polyangiales</taxon>
        <taxon>Labilitrichaceae</taxon>
        <taxon>Labilithrix</taxon>
    </lineage>
</organism>
<dbReference type="Proteomes" id="UP000064967">
    <property type="component" value="Chromosome"/>
</dbReference>
<accession>A0A0K1PXA4</accession>
<dbReference type="STRING" id="1391654.AKJ09_04829"/>
<keyword evidence="2" id="KW-1185">Reference proteome</keyword>
<name>A0A0K1PXA4_9BACT</name>
<sequence length="58" mass="6466">MIAHVIRLLLGWRLGGKAWPHPFYDRASGKPTHALVTLPRSEREALRPLCGPHPTSLS</sequence>
<dbReference type="KEGG" id="llu:AKJ09_04829"/>